<keyword evidence="3" id="KW-1185">Reference proteome</keyword>
<protein>
    <submittedName>
        <fullName evidence="2">Uncharacterized protein</fullName>
    </submittedName>
</protein>
<evidence type="ECO:0000313" key="2">
    <source>
        <dbReference type="EMBL" id="KAK9903216.1"/>
    </source>
</evidence>
<feature type="region of interest" description="Disordered" evidence="1">
    <location>
        <begin position="84"/>
        <end position="109"/>
    </location>
</feature>
<proteinExistence type="predicted"/>
<name>A0AAW1VLF1_RUBAR</name>
<dbReference type="EMBL" id="JBEDUW010000230">
    <property type="protein sequence ID" value="KAK9903216.1"/>
    <property type="molecule type" value="Genomic_DNA"/>
</dbReference>
<comment type="caution">
    <text evidence="2">The sequence shown here is derived from an EMBL/GenBank/DDBJ whole genome shotgun (WGS) entry which is preliminary data.</text>
</comment>
<gene>
    <name evidence="2" type="ORF">M0R45_001145</name>
</gene>
<feature type="compositionally biased region" description="Polar residues" evidence="1">
    <location>
        <begin position="53"/>
        <end position="69"/>
    </location>
</feature>
<dbReference type="Proteomes" id="UP001457282">
    <property type="component" value="Unassembled WGS sequence"/>
</dbReference>
<evidence type="ECO:0000256" key="1">
    <source>
        <dbReference type="SAM" id="MobiDB-lite"/>
    </source>
</evidence>
<sequence length="109" mass="12046">MALSDFYSSRGNTRTRLVLSIRDSRGDVVDAAAAAKAHFSTTANVHSNRRNPPESSKPTNQSPTINVPQETHVHNCVTPTITTRNQNQRIRTADPPPTLPKWRTPTFIG</sequence>
<dbReference type="AlphaFoldDB" id="A0AAW1VLF1"/>
<feature type="region of interest" description="Disordered" evidence="1">
    <location>
        <begin position="40"/>
        <end position="69"/>
    </location>
</feature>
<evidence type="ECO:0000313" key="3">
    <source>
        <dbReference type="Proteomes" id="UP001457282"/>
    </source>
</evidence>
<organism evidence="2 3">
    <name type="scientific">Rubus argutus</name>
    <name type="common">Southern blackberry</name>
    <dbReference type="NCBI Taxonomy" id="59490"/>
    <lineage>
        <taxon>Eukaryota</taxon>
        <taxon>Viridiplantae</taxon>
        <taxon>Streptophyta</taxon>
        <taxon>Embryophyta</taxon>
        <taxon>Tracheophyta</taxon>
        <taxon>Spermatophyta</taxon>
        <taxon>Magnoliopsida</taxon>
        <taxon>eudicotyledons</taxon>
        <taxon>Gunneridae</taxon>
        <taxon>Pentapetalae</taxon>
        <taxon>rosids</taxon>
        <taxon>fabids</taxon>
        <taxon>Rosales</taxon>
        <taxon>Rosaceae</taxon>
        <taxon>Rosoideae</taxon>
        <taxon>Rosoideae incertae sedis</taxon>
        <taxon>Rubus</taxon>
    </lineage>
</organism>
<reference evidence="2 3" key="1">
    <citation type="journal article" date="2023" name="G3 (Bethesda)">
        <title>A chromosome-length genome assembly and annotation of blackberry (Rubus argutus, cv. 'Hillquist').</title>
        <authorList>
            <person name="Bruna T."/>
            <person name="Aryal R."/>
            <person name="Dudchenko O."/>
            <person name="Sargent D.J."/>
            <person name="Mead D."/>
            <person name="Buti M."/>
            <person name="Cavallini A."/>
            <person name="Hytonen T."/>
            <person name="Andres J."/>
            <person name="Pham M."/>
            <person name="Weisz D."/>
            <person name="Mascagni F."/>
            <person name="Usai G."/>
            <person name="Natali L."/>
            <person name="Bassil N."/>
            <person name="Fernandez G.E."/>
            <person name="Lomsadze A."/>
            <person name="Armour M."/>
            <person name="Olukolu B."/>
            <person name="Poorten T."/>
            <person name="Britton C."/>
            <person name="Davik J."/>
            <person name="Ashrafi H."/>
            <person name="Aiden E.L."/>
            <person name="Borodovsky M."/>
            <person name="Worthington M."/>
        </authorList>
    </citation>
    <scope>NUCLEOTIDE SEQUENCE [LARGE SCALE GENOMIC DNA]</scope>
    <source>
        <strain evidence="2">PI 553951</strain>
    </source>
</reference>
<accession>A0AAW1VLF1</accession>